<dbReference type="CDD" id="cd12148">
    <property type="entry name" value="fungal_TF_MHR"/>
    <property type="match status" value="1"/>
</dbReference>
<gene>
    <name evidence="6" type="ORF">BC938DRAFT_481006</name>
</gene>
<dbReference type="InterPro" id="IPR007219">
    <property type="entry name" value="XnlR_reg_dom"/>
</dbReference>
<dbReference type="Pfam" id="PF00172">
    <property type="entry name" value="Zn_clus"/>
    <property type="match status" value="1"/>
</dbReference>
<comment type="caution">
    <text evidence="6">The sequence shown here is derived from an EMBL/GenBank/DDBJ whole genome shotgun (WGS) entry which is preliminary data.</text>
</comment>
<dbReference type="Pfam" id="PF04082">
    <property type="entry name" value="Fungal_trans"/>
    <property type="match status" value="1"/>
</dbReference>
<reference evidence="6 7" key="1">
    <citation type="journal article" date="2018" name="New Phytol.">
        <title>Phylogenomics of Endogonaceae and evolution of mycorrhizas within Mucoromycota.</title>
        <authorList>
            <person name="Chang Y."/>
            <person name="Desiro A."/>
            <person name="Na H."/>
            <person name="Sandor L."/>
            <person name="Lipzen A."/>
            <person name="Clum A."/>
            <person name="Barry K."/>
            <person name="Grigoriev I.V."/>
            <person name="Martin F.M."/>
            <person name="Stajich J.E."/>
            <person name="Smith M.E."/>
            <person name="Bonito G."/>
            <person name="Spatafora J.W."/>
        </authorList>
    </citation>
    <scope>NUCLEOTIDE SEQUENCE [LARGE SCALE GENOMIC DNA]</scope>
    <source>
        <strain evidence="6 7">AD002</strain>
    </source>
</reference>
<protein>
    <recommendedName>
        <fullName evidence="5">Zn(2)-C6 fungal-type domain-containing protein</fullName>
    </recommendedName>
</protein>
<feature type="region of interest" description="Disordered" evidence="4">
    <location>
        <begin position="112"/>
        <end position="136"/>
    </location>
</feature>
<evidence type="ECO:0000256" key="4">
    <source>
        <dbReference type="SAM" id="MobiDB-lite"/>
    </source>
</evidence>
<dbReference type="SUPFAM" id="SSF57701">
    <property type="entry name" value="Zn2/Cys6 DNA-binding domain"/>
    <property type="match status" value="1"/>
</dbReference>
<feature type="domain" description="Zn(2)-C6 fungal-type" evidence="5">
    <location>
        <begin position="17"/>
        <end position="47"/>
    </location>
</feature>
<dbReference type="AlphaFoldDB" id="A0A433QX73"/>
<dbReference type="Gene3D" id="4.10.240.10">
    <property type="entry name" value="Zn(2)-C6 fungal-type DNA-binding domain"/>
    <property type="match status" value="1"/>
</dbReference>
<dbReference type="PANTHER" id="PTHR46910:SF1">
    <property type="entry name" value="MISCELLANEOUS ZN(II)2CYS6 TRANSCRIPTION FACTOR (EUROFUNG)-RELATED"/>
    <property type="match status" value="1"/>
</dbReference>
<dbReference type="PANTHER" id="PTHR46910">
    <property type="entry name" value="TRANSCRIPTION FACTOR PDR1"/>
    <property type="match status" value="1"/>
</dbReference>
<organism evidence="6 7">
    <name type="scientific">Jimgerdemannia flammicorona</name>
    <dbReference type="NCBI Taxonomy" id="994334"/>
    <lineage>
        <taxon>Eukaryota</taxon>
        <taxon>Fungi</taxon>
        <taxon>Fungi incertae sedis</taxon>
        <taxon>Mucoromycota</taxon>
        <taxon>Mucoromycotina</taxon>
        <taxon>Endogonomycetes</taxon>
        <taxon>Endogonales</taxon>
        <taxon>Endogonaceae</taxon>
        <taxon>Jimgerdemannia</taxon>
    </lineage>
</organism>
<keyword evidence="3" id="KW-0175">Coiled coil</keyword>
<accession>A0A433QX73</accession>
<sequence length="663" mass="75387">MGSDPLPRTGRKLKDGACLACHQGKAKCSMALPSCERCLLYGITCRYLNPGEYFHMLQGTAEDIEVELDCMEEEIASLKNRASMTNAAQETLGNDDDESVLEVVMAQNRTMRRLSKQNNSRSDSSTGTTIVQHRHTNQTIASGKPVNWSVRISPRRFTIQTNLRNITDIQNLFSYSLSGTRISSEFNLHATTPSSDSSSTAVTLPRNQLFFRKFGKDSISPIIDLYLSLPNLSISILSSPMRFVIDNCIDVYFECFNNKAPILHRRSFTTHYRTIPDPLNSLVALSMATWTSEHALIFHGAHVDRERATHVPEYFFHRASAQLMEVFDEPHVSTVYALAFLMQYRLYNPDPAKPTQAHSFYSLAVRFAQQLGLFSGCGGDQPLVLGQSRDLQRESTIRLGWLLYHWDFDMFAVGFPAMLRDLAPSVAPRELDVEDEDERAILAFFVHNGRSRDLAWKVMTTLYENEEGKVPLTLVTGLERELEAWYAEMPEQFRADRLDACGPRIRPLAVSNQASYHHLSIDLHKQFIPKSAEAIAAATENGYTFQLRSLQVCVEAAWRLNGLFIDLCERGETHDVFLGTFIMTTEILSKIVEYQDLASGDDGVVMRAAKWHLSKHLAVVKESVAFQVDWRPWRTYAKYLEEFLVQHEVPLEYWITNPEDKRL</sequence>
<dbReference type="InterPro" id="IPR001138">
    <property type="entry name" value="Zn2Cys6_DnaBD"/>
</dbReference>
<dbReference type="GO" id="GO:0003677">
    <property type="term" value="F:DNA binding"/>
    <property type="evidence" value="ECO:0007669"/>
    <property type="project" value="InterPro"/>
</dbReference>
<dbReference type="SMART" id="SM00066">
    <property type="entry name" value="GAL4"/>
    <property type="match status" value="1"/>
</dbReference>
<dbReference type="GO" id="GO:0006351">
    <property type="term" value="P:DNA-templated transcription"/>
    <property type="evidence" value="ECO:0007669"/>
    <property type="project" value="InterPro"/>
</dbReference>
<dbReference type="EMBL" id="RBNJ01000557">
    <property type="protein sequence ID" value="RUS34366.1"/>
    <property type="molecule type" value="Genomic_DNA"/>
</dbReference>
<feature type="coiled-coil region" evidence="3">
    <location>
        <begin position="54"/>
        <end position="88"/>
    </location>
</feature>
<evidence type="ECO:0000259" key="5">
    <source>
        <dbReference type="PROSITE" id="PS50048"/>
    </source>
</evidence>
<evidence type="ECO:0000313" key="7">
    <source>
        <dbReference type="Proteomes" id="UP000274822"/>
    </source>
</evidence>
<dbReference type="PROSITE" id="PS00463">
    <property type="entry name" value="ZN2_CY6_FUNGAL_1"/>
    <property type="match status" value="1"/>
</dbReference>
<feature type="compositionally biased region" description="Polar residues" evidence="4">
    <location>
        <begin position="116"/>
        <end position="136"/>
    </location>
</feature>
<dbReference type="Proteomes" id="UP000274822">
    <property type="component" value="Unassembled WGS sequence"/>
</dbReference>
<dbReference type="GO" id="GO:0000981">
    <property type="term" value="F:DNA-binding transcription factor activity, RNA polymerase II-specific"/>
    <property type="evidence" value="ECO:0007669"/>
    <property type="project" value="InterPro"/>
</dbReference>
<proteinExistence type="predicted"/>
<dbReference type="PROSITE" id="PS50048">
    <property type="entry name" value="ZN2_CY6_FUNGAL_2"/>
    <property type="match status" value="1"/>
</dbReference>
<evidence type="ECO:0000313" key="6">
    <source>
        <dbReference type="EMBL" id="RUS34366.1"/>
    </source>
</evidence>
<evidence type="ECO:0000256" key="2">
    <source>
        <dbReference type="ARBA" id="ARBA00023242"/>
    </source>
</evidence>
<keyword evidence="1" id="KW-0479">Metal-binding</keyword>
<dbReference type="GO" id="GO:0008270">
    <property type="term" value="F:zinc ion binding"/>
    <property type="evidence" value="ECO:0007669"/>
    <property type="project" value="InterPro"/>
</dbReference>
<evidence type="ECO:0000256" key="3">
    <source>
        <dbReference type="SAM" id="Coils"/>
    </source>
</evidence>
<dbReference type="InterPro" id="IPR036864">
    <property type="entry name" value="Zn2-C6_fun-type_DNA-bd_sf"/>
</dbReference>
<dbReference type="InterPro" id="IPR050987">
    <property type="entry name" value="AtrR-like"/>
</dbReference>
<dbReference type="CDD" id="cd00067">
    <property type="entry name" value="GAL4"/>
    <property type="match status" value="1"/>
</dbReference>
<keyword evidence="7" id="KW-1185">Reference proteome</keyword>
<keyword evidence="2" id="KW-0539">Nucleus</keyword>
<name>A0A433QX73_9FUNG</name>
<evidence type="ECO:0000256" key="1">
    <source>
        <dbReference type="ARBA" id="ARBA00022723"/>
    </source>
</evidence>